<evidence type="ECO:0000256" key="2">
    <source>
        <dbReference type="ARBA" id="ARBA00022679"/>
    </source>
</evidence>
<dbReference type="PANTHER" id="PTHR30160">
    <property type="entry name" value="TETRAACYLDISACCHARIDE 4'-KINASE-RELATED"/>
    <property type="match status" value="1"/>
</dbReference>
<keyword evidence="1" id="KW-0328">Glycosyltransferase</keyword>
<sequence>MAMQNGRFAEAIPHWHSLLKENELNAHIHYLLSFCYFHTAKSLSALTHAKRAYELDINVIEYRGLYFDLLVNSRRNFLYIAETERWSLVSDLATQQSSVASAVWMANLFDSSNRGIEKLTNIAIEDATTATLTEISAAAFVAPAYSLLTNLFIQRKDLFPVEDQMLLFTVGLAYLIQGDYEKGWPLYRCRADAAEELYKYPELMHLPAWDGHIASDLVLLIHGEQGAGDVIMCARYIARLHQMGIRTILNLSPQLMGLFSPSMNQDHSGALEGSEEVSLDMVTAQIRMMDLPAMLDSEGPVAESAYLSIPKNSELKWASALEKCRYPKVGIIWKGNPNHGWDHFRSTTWKSFCQLFAIPEIDWFICQHEFDVPKMYEGWACIHRVGDKFESFADSAALISQLDLVISVDTSVAHLAGALGVPVWMLISEQGQDWRWGTSEKPSSWYQSMRIFRRSSAVEWSSFIKNDLTSALIDWRRSHALLSDVAGQYLNTYFTPDWKSLFAMSLAGQNQLPDWVWLRALECNDNVLIDALKGAFDQIENPTFADGLKEALFAFNDAQAQVSLANNFILSNSPCFAHAWILSQVCVQGGNRSIDWANLVTNANQAYPNQIEIILARAYVAYVLKKSLLAEKLHLEEELLLIADKDVRAFYYLALFSINNGKLLVAVDYLERFLKFYPAFEPGWELLQEISLKCRSPYLGWLASFKLIKLRNELSFSQEIMFILSMGQLSLKDEARQRYECLVTENSFDINALDKENVVDALIQFGHLGGNIEEVLKPLLEVMQTLDEENKRHLHWVIGWMQIRCGIYSEGWKNYAIGLNPRISSRGNLDAILPEQVLIYQDQGLGDLIQAWRMLNKIGKKGCRLAVGKDILPLLNVQTHDYELIELNGIEEYERDYECIRPVMQLYAEWESEKPATPVDHSYLNVPEELTLKYATQLKELPGLKVGIVWAGNPGLQADHFRSTHLKDWLSLLDVEGVSLISLQKDDASNQVFQAPAFLERLVNGGALCESLLDTAALIMNLDLVIAPDTGIVHLAAALGKPVWLLNYAVHTDFRWGTEGESSHFYPTIKMFRQQGPWEPWSDVLARVAVALREMVDGKQQDNPR</sequence>
<proteinExistence type="predicted"/>
<dbReference type="PANTHER" id="PTHR30160:SF15">
    <property type="entry name" value="GLYCOSYLTRANSFERASE HI_0523-RELATED"/>
    <property type="match status" value="1"/>
</dbReference>
<dbReference type="Proteomes" id="UP001165395">
    <property type="component" value="Unassembled WGS sequence"/>
</dbReference>
<name>A0ABS8D7A1_9NEIS</name>
<comment type="caution">
    <text evidence="3">The sequence shown here is derived from an EMBL/GenBank/DDBJ whole genome shotgun (WGS) entry which is preliminary data.</text>
</comment>
<keyword evidence="2" id="KW-0808">Transferase</keyword>
<dbReference type="InterPro" id="IPR002201">
    <property type="entry name" value="Glyco_trans_9"/>
</dbReference>
<evidence type="ECO:0000313" key="4">
    <source>
        <dbReference type="Proteomes" id="UP001165395"/>
    </source>
</evidence>
<protein>
    <submittedName>
        <fullName evidence="3">Uncharacterized protein</fullName>
    </submittedName>
</protein>
<dbReference type="Pfam" id="PF01075">
    <property type="entry name" value="Glyco_transf_9"/>
    <property type="match status" value="1"/>
</dbReference>
<gene>
    <name evidence="3" type="ORF">LIN78_11040</name>
</gene>
<dbReference type="RefSeq" id="WP_227180870.1">
    <property type="nucleotide sequence ID" value="NZ_JAJBZT010000005.1"/>
</dbReference>
<dbReference type="EMBL" id="JAJBZT010000005">
    <property type="protein sequence ID" value="MCB6184081.1"/>
    <property type="molecule type" value="Genomic_DNA"/>
</dbReference>
<dbReference type="InterPro" id="IPR011990">
    <property type="entry name" value="TPR-like_helical_dom_sf"/>
</dbReference>
<dbReference type="Gene3D" id="3.40.50.2000">
    <property type="entry name" value="Glycogen Phosphorylase B"/>
    <property type="match status" value="2"/>
</dbReference>
<dbReference type="SUPFAM" id="SSF53756">
    <property type="entry name" value="UDP-Glycosyltransferase/glycogen phosphorylase"/>
    <property type="match status" value="2"/>
</dbReference>
<accession>A0ABS8D7A1</accession>
<dbReference type="Gene3D" id="1.25.40.10">
    <property type="entry name" value="Tetratricopeptide repeat domain"/>
    <property type="match status" value="1"/>
</dbReference>
<organism evidence="3 4">
    <name type="scientific">Leeia speluncae</name>
    <dbReference type="NCBI Taxonomy" id="2884804"/>
    <lineage>
        <taxon>Bacteria</taxon>
        <taxon>Pseudomonadati</taxon>
        <taxon>Pseudomonadota</taxon>
        <taxon>Betaproteobacteria</taxon>
        <taxon>Neisseriales</taxon>
        <taxon>Leeiaceae</taxon>
        <taxon>Leeia</taxon>
    </lineage>
</organism>
<reference evidence="3" key="1">
    <citation type="submission" date="2021-10" db="EMBL/GenBank/DDBJ databases">
        <title>The complete genome sequence of Leeia sp. TBRC 13508.</title>
        <authorList>
            <person name="Charoenyingcharoen P."/>
            <person name="Yukphan P."/>
        </authorList>
    </citation>
    <scope>NUCLEOTIDE SEQUENCE</scope>
    <source>
        <strain evidence="3">TBRC 13508</strain>
    </source>
</reference>
<dbReference type="InterPro" id="IPR051199">
    <property type="entry name" value="LPS_LOS_Heptosyltrfase"/>
</dbReference>
<keyword evidence="4" id="KW-1185">Reference proteome</keyword>
<dbReference type="SUPFAM" id="SSF48452">
    <property type="entry name" value="TPR-like"/>
    <property type="match status" value="2"/>
</dbReference>
<evidence type="ECO:0000313" key="3">
    <source>
        <dbReference type="EMBL" id="MCB6184081.1"/>
    </source>
</evidence>
<evidence type="ECO:0000256" key="1">
    <source>
        <dbReference type="ARBA" id="ARBA00022676"/>
    </source>
</evidence>